<reference evidence="2 3" key="1">
    <citation type="submission" date="2016-07" db="EMBL/GenBank/DDBJ databases">
        <title>Pervasive Adenine N6-methylation of Active Genes in Fungi.</title>
        <authorList>
            <consortium name="DOE Joint Genome Institute"/>
            <person name="Mondo S.J."/>
            <person name="Dannebaum R.O."/>
            <person name="Kuo R.C."/>
            <person name="Labutti K."/>
            <person name="Haridas S."/>
            <person name="Kuo A."/>
            <person name="Salamov A."/>
            <person name="Ahrendt S.R."/>
            <person name="Lipzen A."/>
            <person name="Sullivan W."/>
            <person name="Andreopoulos W.B."/>
            <person name="Clum A."/>
            <person name="Lindquist E."/>
            <person name="Daum C."/>
            <person name="Ramamoorthy G.K."/>
            <person name="Gryganskyi A."/>
            <person name="Culley D."/>
            <person name="Magnuson J.K."/>
            <person name="James T.Y."/>
            <person name="O'Malley M.A."/>
            <person name="Stajich J.E."/>
            <person name="Spatafora J.W."/>
            <person name="Visel A."/>
            <person name="Grigoriev I.V."/>
        </authorList>
    </citation>
    <scope>NUCLEOTIDE SEQUENCE [LARGE SCALE GENOMIC DNA]</scope>
    <source>
        <strain evidence="2 3">NRRL 1336</strain>
    </source>
</reference>
<evidence type="ECO:0000256" key="1">
    <source>
        <dbReference type="SAM" id="MobiDB-lite"/>
    </source>
</evidence>
<feature type="region of interest" description="Disordered" evidence="1">
    <location>
        <begin position="56"/>
        <end position="99"/>
    </location>
</feature>
<evidence type="ECO:0000313" key="2">
    <source>
        <dbReference type="EMBL" id="ORZ08379.1"/>
    </source>
</evidence>
<sequence>MLYTNTFTYHIQQSYFYIHTYNHINIRQYIGTEIKNHPKVPQYLITSPTYLINIRNSSKKGTSNSSNKNKSKRSRSESSYIMTKGSSSTNVDDRVTIEDDDFEDIERELEFL</sequence>
<evidence type="ECO:0000313" key="3">
    <source>
        <dbReference type="Proteomes" id="UP000193560"/>
    </source>
</evidence>
<feature type="compositionally biased region" description="Low complexity" evidence="1">
    <location>
        <begin position="56"/>
        <end position="68"/>
    </location>
</feature>
<gene>
    <name evidence="2" type="ORF">BCR42DRAFT_425022</name>
</gene>
<organism evidence="2 3">
    <name type="scientific">Absidia repens</name>
    <dbReference type="NCBI Taxonomy" id="90262"/>
    <lineage>
        <taxon>Eukaryota</taxon>
        <taxon>Fungi</taxon>
        <taxon>Fungi incertae sedis</taxon>
        <taxon>Mucoromycota</taxon>
        <taxon>Mucoromycotina</taxon>
        <taxon>Mucoromycetes</taxon>
        <taxon>Mucorales</taxon>
        <taxon>Cunninghamellaceae</taxon>
        <taxon>Absidia</taxon>
    </lineage>
</organism>
<accession>A0A1X2I367</accession>
<dbReference type="Proteomes" id="UP000193560">
    <property type="component" value="Unassembled WGS sequence"/>
</dbReference>
<proteinExistence type="predicted"/>
<feature type="compositionally biased region" description="Polar residues" evidence="1">
    <location>
        <begin position="80"/>
        <end position="90"/>
    </location>
</feature>
<protein>
    <submittedName>
        <fullName evidence="2">Uncharacterized protein</fullName>
    </submittedName>
</protein>
<dbReference type="AlphaFoldDB" id="A0A1X2I367"/>
<name>A0A1X2I367_9FUNG</name>
<dbReference type="EMBL" id="MCGE01000031">
    <property type="protein sequence ID" value="ORZ08379.1"/>
    <property type="molecule type" value="Genomic_DNA"/>
</dbReference>
<comment type="caution">
    <text evidence="2">The sequence shown here is derived from an EMBL/GenBank/DDBJ whole genome shotgun (WGS) entry which is preliminary data.</text>
</comment>
<keyword evidence="3" id="KW-1185">Reference proteome</keyword>